<evidence type="ECO:0000313" key="1">
    <source>
        <dbReference type="EMBL" id="SER66316.1"/>
    </source>
</evidence>
<dbReference type="AlphaFoldDB" id="A0AAJ5BFI9"/>
<evidence type="ECO:0000313" key="2">
    <source>
        <dbReference type="Proteomes" id="UP000183496"/>
    </source>
</evidence>
<accession>A0AAJ5BFI9</accession>
<reference evidence="1 2" key="1">
    <citation type="submission" date="2016-10" db="EMBL/GenBank/DDBJ databases">
        <authorList>
            <person name="Varghese N."/>
            <person name="Submissions S."/>
        </authorList>
    </citation>
    <scope>NUCLEOTIDE SEQUENCE [LARGE SCALE GENOMIC DNA]</scope>
    <source>
        <strain evidence="2">DSM 19823 / KCTC 23066 / CCTCC M 208030 / D25</strain>
    </source>
</reference>
<protein>
    <submittedName>
        <fullName evidence="1">Uncharacterized protein</fullName>
    </submittedName>
</protein>
<sequence length="855" mass="93378">MRKNRKFKDIILFFCLVILSVFTSINVQGQGKGAQISDSSVLQNTLNPLSFSILDLSSVERGFLLPRMTMEQRQAIPVKNLQPGLMIYNTTRDCMEFFSATRKQWLGLCGDGEPAEFVITDASCGKIRIEGNYNEGVFLQSRANLIAMEVNVSTPGTYQIEAEAYNGTEKNGYAFSSSGIFPSQGTYNVFLRATGTPKKGYPRDNTGKPTSVGDIIKFKFNGKDIDCQTNIFVEKESLQYQIDRVVPSGEFYTGVSLKDKRSGFLDVYINQITMGGIVEIHTPEINGIRFIGKRALTSAEVASKQAIIRLYGEGIPLLPRTTPMDFISNSYVRLELGESPKVKAANVDIERLNFDVLCDNTGQYTISHQGDFEYNEPLTNDHKLNVPVKVLAPGRGKLVATVDVTGSDFGQQTQKIEFSSEVVDFEFNSLRDDVQNVVLTPVNGTGKPTVSNKDITFKFKMLSKGAHEYDTTYPIENNDRDIVGCEYNVPVTGAPVQYEILWNNIQIGGKLRPYSVATNANYIDVPVKVIFPGEAVIESDVQVNGVSYKGSKVLTDNDINTNGGVKTIRLQATGRPEKADQSVFTLKGNSIGNNPQIGPVTVPILYRPMVLLSSGNSSGYRVDAGTKGGLLNNKDYFGPNGLVKIESLIVVSGSHTSASAFSTALTNNKVDIVIGTLNFGFDNTKNNVLYDFLVNQKGAAMINNEANESYAAAFINLLAGGGSATISGQSTFHTLVSINDPLLVGPFGDLRGLTLGEDVVGRTVNNLPSSYIAYDADPNKRWVIRHNKYNFVYTGDSGFMQLGNVYGVSGNSTKATVTTGRGSAGNGSLPTYNSHFTMNFLAYAIDQIQRDRPNE</sequence>
<proteinExistence type="predicted"/>
<gene>
    <name evidence="1" type="ORF">SAMN04488089_1253</name>
</gene>
<organism evidence="1 2">
    <name type="scientific">Myroides profundi</name>
    <dbReference type="NCBI Taxonomy" id="480520"/>
    <lineage>
        <taxon>Bacteria</taxon>
        <taxon>Pseudomonadati</taxon>
        <taxon>Bacteroidota</taxon>
        <taxon>Flavobacteriia</taxon>
        <taxon>Flavobacteriales</taxon>
        <taxon>Flavobacteriaceae</taxon>
        <taxon>Myroides</taxon>
    </lineage>
</organism>
<dbReference type="RefSeq" id="WP_041895382.1">
    <property type="nucleotide sequence ID" value="NZ_CP010817.1"/>
</dbReference>
<dbReference type="Proteomes" id="UP000183496">
    <property type="component" value="Unassembled WGS sequence"/>
</dbReference>
<dbReference type="EMBL" id="FOFY01000025">
    <property type="protein sequence ID" value="SER66316.1"/>
    <property type="molecule type" value="Genomic_DNA"/>
</dbReference>
<name>A0AAJ5BFI9_MYRPR</name>
<comment type="caution">
    <text evidence="1">The sequence shown here is derived from an EMBL/GenBank/DDBJ whole genome shotgun (WGS) entry which is preliminary data.</text>
</comment>
<keyword evidence="2" id="KW-1185">Reference proteome</keyword>
<dbReference type="KEGG" id="mpw:MPR_2115"/>